<reference evidence="1" key="2">
    <citation type="submission" date="2020-11" db="EMBL/GenBank/DDBJ databases">
        <authorList>
            <person name="McCartney M.A."/>
            <person name="Auch B."/>
            <person name="Kono T."/>
            <person name="Mallez S."/>
            <person name="Becker A."/>
            <person name="Gohl D.M."/>
            <person name="Silverstein K.A.T."/>
            <person name="Koren S."/>
            <person name="Bechman K.B."/>
            <person name="Herman A."/>
            <person name="Abrahante J.E."/>
            <person name="Garbe J."/>
        </authorList>
    </citation>
    <scope>NUCLEOTIDE SEQUENCE</scope>
    <source>
        <strain evidence="1">Duluth1</strain>
        <tissue evidence="1">Whole animal</tissue>
    </source>
</reference>
<comment type="caution">
    <text evidence="1">The sequence shown here is derived from an EMBL/GenBank/DDBJ whole genome shotgun (WGS) entry which is preliminary data.</text>
</comment>
<dbReference type="EMBL" id="JAIWYP010000005">
    <property type="protein sequence ID" value="KAH3820841.1"/>
    <property type="molecule type" value="Genomic_DNA"/>
</dbReference>
<sequence length="55" mass="6348">MGHPTKHFRRHVTVGTHLLQIKSLLQPLPNQQSTDQLPPVVIDTLLTFLQSIHEW</sequence>
<organism evidence="1 2">
    <name type="scientific">Dreissena polymorpha</name>
    <name type="common">Zebra mussel</name>
    <name type="synonym">Mytilus polymorpha</name>
    <dbReference type="NCBI Taxonomy" id="45954"/>
    <lineage>
        <taxon>Eukaryota</taxon>
        <taxon>Metazoa</taxon>
        <taxon>Spiralia</taxon>
        <taxon>Lophotrochozoa</taxon>
        <taxon>Mollusca</taxon>
        <taxon>Bivalvia</taxon>
        <taxon>Autobranchia</taxon>
        <taxon>Heteroconchia</taxon>
        <taxon>Euheterodonta</taxon>
        <taxon>Imparidentia</taxon>
        <taxon>Neoheterodontei</taxon>
        <taxon>Myida</taxon>
        <taxon>Dreissenoidea</taxon>
        <taxon>Dreissenidae</taxon>
        <taxon>Dreissena</taxon>
    </lineage>
</organism>
<reference evidence="1" key="1">
    <citation type="journal article" date="2019" name="bioRxiv">
        <title>The Genome of the Zebra Mussel, Dreissena polymorpha: A Resource for Invasive Species Research.</title>
        <authorList>
            <person name="McCartney M.A."/>
            <person name="Auch B."/>
            <person name="Kono T."/>
            <person name="Mallez S."/>
            <person name="Zhang Y."/>
            <person name="Obille A."/>
            <person name="Becker A."/>
            <person name="Abrahante J.E."/>
            <person name="Garbe J."/>
            <person name="Badalamenti J.P."/>
            <person name="Herman A."/>
            <person name="Mangelson H."/>
            <person name="Liachko I."/>
            <person name="Sullivan S."/>
            <person name="Sone E.D."/>
            <person name="Koren S."/>
            <person name="Silverstein K.A.T."/>
            <person name="Beckman K.B."/>
            <person name="Gohl D.M."/>
        </authorList>
    </citation>
    <scope>NUCLEOTIDE SEQUENCE</scope>
    <source>
        <strain evidence="1">Duluth1</strain>
        <tissue evidence="1">Whole animal</tissue>
    </source>
</reference>
<accession>A0A9D4GSV1</accession>
<dbReference type="AlphaFoldDB" id="A0A9D4GSV1"/>
<evidence type="ECO:0000313" key="2">
    <source>
        <dbReference type="Proteomes" id="UP000828390"/>
    </source>
</evidence>
<proteinExistence type="predicted"/>
<dbReference type="Proteomes" id="UP000828390">
    <property type="component" value="Unassembled WGS sequence"/>
</dbReference>
<gene>
    <name evidence="1" type="ORF">DPMN_122590</name>
</gene>
<evidence type="ECO:0000313" key="1">
    <source>
        <dbReference type="EMBL" id="KAH3820841.1"/>
    </source>
</evidence>
<protein>
    <submittedName>
        <fullName evidence="1">Uncharacterized protein</fullName>
    </submittedName>
</protein>
<name>A0A9D4GSV1_DREPO</name>
<keyword evidence="2" id="KW-1185">Reference proteome</keyword>